<reference evidence="2 3" key="1">
    <citation type="submission" date="2016-05" db="EMBL/GenBank/DDBJ databases">
        <title>A degradative enzymes factory behind the ericoid mycorrhizal symbiosis.</title>
        <authorList>
            <consortium name="DOE Joint Genome Institute"/>
            <person name="Martino E."/>
            <person name="Morin E."/>
            <person name="Grelet G."/>
            <person name="Kuo A."/>
            <person name="Kohler A."/>
            <person name="Daghino S."/>
            <person name="Barry K."/>
            <person name="Choi C."/>
            <person name="Cichocki N."/>
            <person name="Clum A."/>
            <person name="Copeland A."/>
            <person name="Hainaut M."/>
            <person name="Haridas S."/>
            <person name="Labutti K."/>
            <person name="Lindquist E."/>
            <person name="Lipzen A."/>
            <person name="Khouja H.-R."/>
            <person name="Murat C."/>
            <person name="Ohm R."/>
            <person name="Olson A."/>
            <person name="Spatafora J."/>
            <person name="Veneault-Fourrey C."/>
            <person name="Henrissat B."/>
            <person name="Grigoriev I."/>
            <person name="Martin F."/>
            <person name="Perotto S."/>
        </authorList>
    </citation>
    <scope>NUCLEOTIDE SEQUENCE [LARGE SCALE GENOMIC DNA]</scope>
    <source>
        <strain evidence="2 3">UAMH 7357</strain>
    </source>
</reference>
<evidence type="ECO:0000313" key="3">
    <source>
        <dbReference type="Proteomes" id="UP000235672"/>
    </source>
</evidence>
<gene>
    <name evidence="2" type="ORF">NA56DRAFT_296557</name>
</gene>
<evidence type="ECO:0000313" key="2">
    <source>
        <dbReference type="EMBL" id="PMD26777.1"/>
    </source>
</evidence>
<name>A0A2J6QKL5_9HELO</name>
<dbReference type="AlphaFoldDB" id="A0A2J6QKL5"/>
<feature type="transmembrane region" description="Helical" evidence="1">
    <location>
        <begin position="37"/>
        <end position="57"/>
    </location>
</feature>
<protein>
    <submittedName>
        <fullName evidence="2">Uncharacterized protein</fullName>
    </submittedName>
</protein>
<evidence type="ECO:0000256" key="1">
    <source>
        <dbReference type="SAM" id="Phobius"/>
    </source>
</evidence>
<accession>A0A2J6QKL5</accession>
<proteinExistence type="predicted"/>
<keyword evidence="3" id="KW-1185">Reference proteome</keyword>
<keyword evidence="1" id="KW-1133">Transmembrane helix</keyword>
<organism evidence="2 3">
    <name type="scientific">Hyaloscypha hepaticicola</name>
    <dbReference type="NCBI Taxonomy" id="2082293"/>
    <lineage>
        <taxon>Eukaryota</taxon>
        <taxon>Fungi</taxon>
        <taxon>Dikarya</taxon>
        <taxon>Ascomycota</taxon>
        <taxon>Pezizomycotina</taxon>
        <taxon>Leotiomycetes</taxon>
        <taxon>Helotiales</taxon>
        <taxon>Hyaloscyphaceae</taxon>
        <taxon>Hyaloscypha</taxon>
    </lineage>
</organism>
<keyword evidence="1" id="KW-0472">Membrane</keyword>
<sequence>MMSTLRGTQGQGTLVPTVVRSCMRSRDGPFSTNLPGLIPSFLLPFISLIAIFSSFILQQYSSQLDYNPRVSQMCSWKSHGGPFKSPHI</sequence>
<dbReference type="EMBL" id="KZ613467">
    <property type="protein sequence ID" value="PMD26777.1"/>
    <property type="molecule type" value="Genomic_DNA"/>
</dbReference>
<dbReference type="Proteomes" id="UP000235672">
    <property type="component" value="Unassembled WGS sequence"/>
</dbReference>
<keyword evidence="1" id="KW-0812">Transmembrane</keyword>